<dbReference type="InterPro" id="IPR013087">
    <property type="entry name" value="Znf_C2H2_type"/>
</dbReference>
<dbReference type="PROSITE" id="PS50157">
    <property type="entry name" value="ZINC_FINGER_C2H2_2"/>
    <property type="match status" value="1"/>
</dbReference>
<dbReference type="EMBL" id="JACAZE010000010">
    <property type="protein sequence ID" value="KAF7305584.1"/>
    <property type="molecule type" value="Genomic_DNA"/>
</dbReference>
<feature type="compositionally biased region" description="Low complexity" evidence="6">
    <location>
        <begin position="337"/>
        <end position="348"/>
    </location>
</feature>
<dbReference type="OrthoDB" id="310096at2759"/>
<evidence type="ECO:0000256" key="4">
    <source>
        <dbReference type="PROSITE-ProRule" id="PRU00042"/>
    </source>
</evidence>
<feature type="domain" description="C2H2-type" evidence="7">
    <location>
        <begin position="388"/>
        <end position="414"/>
    </location>
</feature>
<evidence type="ECO:0000313" key="8">
    <source>
        <dbReference type="EMBL" id="KAF7305584.1"/>
    </source>
</evidence>
<evidence type="ECO:0000256" key="5">
    <source>
        <dbReference type="RuleBase" id="RU004020"/>
    </source>
</evidence>
<feature type="region of interest" description="Disordered" evidence="6">
    <location>
        <begin position="236"/>
        <end position="353"/>
    </location>
</feature>
<feature type="compositionally biased region" description="Low complexity" evidence="6">
    <location>
        <begin position="245"/>
        <end position="254"/>
    </location>
</feature>
<dbReference type="AlphaFoldDB" id="A0A8H6SUF6"/>
<evidence type="ECO:0000256" key="2">
    <source>
        <dbReference type="ARBA" id="ARBA00023125"/>
    </source>
</evidence>
<protein>
    <submittedName>
        <fullName evidence="8">C2H2-type domain-containing protein</fullName>
    </submittedName>
</protein>
<dbReference type="SMART" id="SM00415">
    <property type="entry name" value="HSF"/>
    <property type="match status" value="1"/>
</dbReference>
<dbReference type="GO" id="GO:0043565">
    <property type="term" value="F:sequence-specific DNA binding"/>
    <property type="evidence" value="ECO:0007669"/>
    <property type="project" value="InterPro"/>
</dbReference>
<evidence type="ECO:0000256" key="1">
    <source>
        <dbReference type="ARBA" id="ARBA00004123"/>
    </source>
</evidence>
<dbReference type="InterPro" id="IPR036388">
    <property type="entry name" value="WH-like_DNA-bd_sf"/>
</dbReference>
<sequence>MPVPVPLVEAPRHESLLAAPISALSSSASSGSAARLGQKQPRATFLGRVFDMLATRSANDPTLSWSMDGTALVIWRREVFEREVLPAFFPSQKLSTFFRSIQRFAFKRMTAANGAISFAHPALTHMSSREDFLAVEPKDEVQTANGKQARLFPGLSRRTLISKAPMHALPATVPIYVGMYCAACLRMPPLWTECHDPNAGRVLRCNYCWTGYPPVTTLSWRQGYYGTSERVLSSGMHMAPSAGDGTSSTCGTGSLAEPTSPAEEPVGKITQESASPCISIDSDSRAELDVTGPKPEIRVQEEPGMSSRAGRASPAPSRCAENQTSQDNSESLACTHSSTKSLPSSLASNALRSPNPARKMVRFADEVEYDSDCEPQTPLSRTEPRQRYECEETGCGVCFTQEAALEAHCALMGH</sequence>
<accession>A0A8H6SUF6</accession>
<reference evidence="8" key="1">
    <citation type="submission" date="2020-05" db="EMBL/GenBank/DDBJ databases">
        <title>Mycena genomes resolve the evolution of fungal bioluminescence.</title>
        <authorList>
            <person name="Tsai I.J."/>
        </authorList>
    </citation>
    <scope>NUCLEOTIDE SEQUENCE</scope>
    <source>
        <strain evidence="8">110903Hualien_Pintung</strain>
    </source>
</reference>
<evidence type="ECO:0000256" key="3">
    <source>
        <dbReference type="ARBA" id="ARBA00023242"/>
    </source>
</evidence>
<dbReference type="GO" id="GO:0005634">
    <property type="term" value="C:nucleus"/>
    <property type="evidence" value="ECO:0007669"/>
    <property type="project" value="UniProtKB-SubCell"/>
</dbReference>
<dbReference type="InterPro" id="IPR036390">
    <property type="entry name" value="WH_DNA-bd_sf"/>
</dbReference>
<dbReference type="GO" id="GO:0003700">
    <property type="term" value="F:DNA-binding transcription factor activity"/>
    <property type="evidence" value="ECO:0007669"/>
    <property type="project" value="InterPro"/>
</dbReference>
<dbReference type="Pfam" id="PF00447">
    <property type="entry name" value="HSF_DNA-bind"/>
    <property type="match status" value="1"/>
</dbReference>
<dbReference type="SUPFAM" id="SSF46785">
    <property type="entry name" value="Winged helix' DNA-binding domain"/>
    <property type="match status" value="1"/>
</dbReference>
<evidence type="ECO:0000256" key="6">
    <source>
        <dbReference type="SAM" id="MobiDB-lite"/>
    </source>
</evidence>
<feature type="compositionally biased region" description="Low complexity" evidence="6">
    <location>
        <begin position="306"/>
        <end position="320"/>
    </location>
</feature>
<organism evidence="8 9">
    <name type="scientific">Mycena chlorophos</name>
    <name type="common">Agaric fungus</name>
    <name type="synonym">Agaricus chlorophos</name>
    <dbReference type="NCBI Taxonomy" id="658473"/>
    <lineage>
        <taxon>Eukaryota</taxon>
        <taxon>Fungi</taxon>
        <taxon>Dikarya</taxon>
        <taxon>Basidiomycota</taxon>
        <taxon>Agaricomycotina</taxon>
        <taxon>Agaricomycetes</taxon>
        <taxon>Agaricomycetidae</taxon>
        <taxon>Agaricales</taxon>
        <taxon>Marasmiineae</taxon>
        <taxon>Mycenaceae</taxon>
        <taxon>Mycena</taxon>
    </lineage>
</organism>
<keyword evidence="3" id="KW-0539">Nucleus</keyword>
<evidence type="ECO:0000313" key="9">
    <source>
        <dbReference type="Proteomes" id="UP000613580"/>
    </source>
</evidence>
<evidence type="ECO:0000259" key="7">
    <source>
        <dbReference type="PROSITE" id="PS50157"/>
    </source>
</evidence>
<dbReference type="PROSITE" id="PS00028">
    <property type="entry name" value="ZINC_FINGER_C2H2_1"/>
    <property type="match status" value="1"/>
</dbReference>
<keyword evidence="4" id="KW-0863">Zinc-finger</keyword>
<keyword evidence="4" id="KW-0479">Metal-binding</keyword>
<feature type="compositionally biased region" description="Polar residues" evidence="6">
    <location>
        <begin position="321"/>
        <end position="336"/>
    </location>
</feature>
<comment type="subcellular location">
    <subcellularLocation>
        <location evidence="1">Nucleus</location>
    </subcellularLocation>
</comment>
<keyword evidence="9" id="KW-1185">Reference proteome</keyword>
<dbReference type="InterPro" id="IPR000232">
    <property type="entry name" value="HSF_DNA-bd"/>
</dbReference>
<comment type="similarity">
    <text evidence="5">Belongs to the HSF family.</text>
</comment>
<keyword evidence="4" id="KW-0862">Zinc</keyword>
<dbReference type="GO" id="GO:0008270">
    <property type="term" value="F:zinc ion binding"/>
    <property type="evidence" value="ECO:0007669"/>
    <property type="project" value="UniProtKB-KW"/>
</dbReference>
<proteinExistence type="inferred from homology"/>
<name>A0A8H6SUF6_MYCCL</name>
<comment type="caution">
    <text evidence="8">The sequence shown here is derived from an EMBL/GenBank/DDBJ whole genome shotgun (WGS) entry which is preliminary data.</text>
</comment>
<keyword evidence="2" id="KW-0238">DNA-binding</keyword>
<dbReference type="Gene3D" id="1.10.10.10">
    <property type="entry name" value="Winged helix-like DNA-binding domain superfamily/Winged helix DNA-binding domain"/>
    <property type="match status" value="1"/>
</dbReference>
<gene>
    <name evidence="8" type="ORF">HMN09_00811600</name>
</gene>
<dbReference type="Proteomes" id="UP000613580">
    <property type="component" value="Unassembled WGS sequence"/>
</dbReference>